<keyword evidence="2" id="KW-1185">Reference proteome</keyword>
<accession>A0A0R3TQ83</accession>
<evidence type="ECO:0000313" key="2">
    <source>
        <dbReference type="Proteomes" id="UP000278807"/>
    </source>
</evidence>
<dbReference type="AlphaFoldDB" id="A0A0R3TQ83"/>
<protein>
    <submittedName>
        <fullName evidence="1 3">Uncharacterized protein</fullName>
    </submittedName>
</protein>
<organism evidence="3">
    <name type="scientific">Rodentolepis nana</name>
    <name type="common">Dwarf tapeworm</name>
    <name type="synonym">Hymenolepis nana</name>
    <dbReference type="NCBI Taxonomy" id="102285"/>
    <lineage>
        <taxon>Eukaryota</taxon>
        <taxon>Metazoa</taxon>
        <taxon>Spiralia</taxon>
        <taxon>Lophotrochozoa</taxon>
        <taxon>Platyhelminthes</taxon>
        <taxon>Cestoda</taxon>
        <taxon>Eucestoda</taxon>
        <taxon>Cyclophyllidea</taxon>
        <taxon>Hymenolepididae</taxon>
        <taxon>Rodentolepis</taxon>
    </lineage>
</organism>
<gene>
    <name evidence="1" type="ORF">HNAJ_LOCUS9687</name>
</gene>
<dbReference type="WBParaSite" id="HNAJ_0000969201-mRNA-1">
    <property type="protein sequence ID" value="HNAJ_0000969201-mRNA-1"/>
    <property type="gene ID" value="HNAJ_0000969201"/>
</dbReference>
<evidence type="ECO:0000313" key="3">
    <source>
        <dbReference type="WBParaSite" id="HNAJ_0000969201-mRNA-1"/>
    </source>
</evidence>
<proteinExistence type="predicted"/>
<reference evidence="1 2" key="2">
    <citation type="submission" date="2018-11" db="EMBL/GenBank/DDBJ databases">
        <authorList>
            <consortium name="Pathogen Informatics"/>
        </authorList>
    </citation>
    <scope>NUCLEOTIDE SEQUENCE [LARGE SCALE GENOMIC DNA]</scope>
</reference>
<name>A0A0R3TQ83_RODNA</name>
<dbReference type="EMBL" id="UZAE01012711">
    <property type="protein sequence ID" value="VDO06317.1"/>
    <property type="molecule type" value="Genomic_DNA"/>
</dbReference>
<reference evidence="3" key="1">
    <citation type="submission" date="2017-02" db="UniProtKB">
        <authorList>
            <consortium name="WormBaseParasite"/>
        </authorList>
    </citation>
    <scope>IDENTIFICATION</scope>
</reference>
<dbReference type="Proteomes" id="UP000278807">
    <property type="component" value="Unassembled WGS sequence"/>
</dbReference>
<sequence length="131" mass="14293">MSIRPVSGPPAPPTAWGVLISRRPWGGRASHGRGAVSLNIPYAIPHSDQFCTHSSGSKTIRSSICSVFVRSGPLRPPRQLPGRSDWPNDMWCLGIPCKRANQILATNADLEINCYIFEQKQVQSADVGQVD</sequence>
<evidence type="ECO:0000313" key="1">
    <source>
        <dbReference type="EMBL" id="VDO06317.1"/>
    </source>
</evidence>